<keyword evidence="4" id="KW-0677">Repeat</keyword>
<dbReference type="Proteomes" id="UP000594508">
    <property type="component" value="Chromosome"/>
</dbReference>
<evidence type="ECO:0000256" key="5">
    <source>
        <dbReference type="ARBA" id="ARBA00022801"/>
    </source>
</evidence>
<comment type="similarity">
    <text evidence="2">Belongs to the hcp beta-lactamase family.</text>
</comment>
<dbReference type="RefSeq" id="WP_159071270.1">
    <property type="nucleotide sequence ID" value="NZ_CP060707.1"/>
</dbReference>
<keyword evidence="6" id="KW-0802">TPR repeat</keyword>
<dbReference type="InterPro" id="IPR011990">
    <property type="entry name" value="TPR-like_helical_dom_sf"/>
</dbReference>
<dbReference type="EC" id="3.5.2.6" evidence="3"/>
<evidence type="ECO:0000256" key="4">
    <source>
        <dbReference type="ARBA" id="ARBA00022737"/>
    </source>
</evidence>
<evidence type="ECO:0000313" key="10">
    <source>
        <dbReference type="Proteomes" id="UP000594508"/>
    </source>
</evidence>
<accession>A0A7S9RDB7</accession>
<dbReference type="SMART" id="SM00671">
    <property type="entry name" value="SEL1"/>
    <property type="match status" value="4"/>
</dbReference>
<dbReference type="InterPro" id="IPR006597">
    <property type="entry name" value="Sel1-like"/>
</dbReference>
<reference evidence="9 10" key="1">
    <citation type="journal article" date="2018" name="Emerg. Microbes Infect.">
        <title>Genomic analysis of oral Campylobacter concisus strains identified a potential bacterial molecular marker associated with active Crohn's disease.</title>
        <authorList>
            <person name="Liu F."/>
            <person name="Ma R."/>
            <person name="Tay C.Y.A."/>
            <person name="Octavia S."/>
            <person name="Lan R."/>
            <person name="Chung H.K.L."/>
            <person name="Riordan S.M."/>
            <person name="Grimm M.C."/>
            <person name="Leong R.W."/>
            <person name="Tanaka M.M."/>
            <person name="Connor S."/>
            <person name="Zhang L."/>
        </authorList>
    </citation>
    <scope>NUCLEOTIDE SEQUENCE [LARGE SCALE GENOMIC DNA]</scope>
    <source>
        <strain evidence="9 10">P1CDO2</strain>
    </source>
</reference>
<keyword evidence="8" id="KW-0046">Antibiotic resistance</keyword>
<dbReference type="PANTHER" id="PTHR13891:SF1">
    <property type="entry name" value="CYTOCHROME C OXIDASE ASSEMBLY FACTOR 7"/>
    <property type="match status" value="1"/>
</dbReference>
<dbReference type="AlphaFoldDB" id="A0A7S9RDB7"/>
<evidence type="ECO:0000256" key="6">
    <source>
        <dbReference type="ARBA" id="ARBA00022803"/>
    </source>
</evidence>
<keyword evidence="7" id="KW-1015">Disulfide bond</keyword>
<comment type="catalytic activity">
    <reaction evidence="1">
        <text>a beta-lactam + H2O = a substituted beta-amino acid</text>
        <dbReference type="Rhea" id="RHEA:20401"/>
        <dbReference type="ChEBI" id="CHEBI:15377"/>
        <dbReference type="ChEBI" id="CHEBI:35627"/>
        <dbReference type="ChEBI" id="CHEBI:140347"/>
        <dbReference type="EC" id="3.5.2.6"/>
    </reaction>
</comment>
<dbReference type="PANTHER" id="PTHR13891">
    <property type="entry name" value="CYTOCHROME C OXIDASE ASSEMBLY FACTOR 7"/>
    <property type="match status" value="1"/>
</dbReference>
<gene>
    <name evidence="9" type="ORF">CVT00_08345</name>
</gene>
<evidence type="ECO:0000256" key="1">
    <source>
        <dbReference type="ARBA" id="ARBA00001526"/>
    </source>
</evidence>
<dbReference type="GO" id="GO:0008800">
    <property type="term" value="F:beta-lactamase activity"/>
    <property type="evidence" value="ECO:0007669"/>
    <property type="project" value="UniProtKB-EC"/>
</dbReference>
<dbReference type="Pfam" id="PF08238">
    <property type="entry name" value="Sel1"/>
    <property type="match status" value="4"/>
</dbReference>
<dbReference type="EMBL" id="CP060707">
    <property type="protein sequence ID" value="QPH89651.1"/>
    <property type="molecule type" value="Genomic_DNA"/>
</dbReference>
<protein>
    <recommendedName>
        <fullName evidence="3">beta-lactamase</fullName>
        <ecNumber evidence="3">3.5.2.6</ecNumber>
    </recommendedName>
</protein>
<keyword evidence="5" id="KW-0378">Hydrolase</keyword>
<evidence type="ECO:0000256" key="8">
    <source>
        <dbReference type="ARBA" id="ARBA00023251"/>
    </source>
</evidence>
<dbReference type="SUPFAM" id="SSF81901">
    <property type="entry name" value="HCP-like"/>
    <property type="match status" value="1"/>
</dbReference>
<dbReference type="Gene3D" id="1.25.40.10">
    <property type="entry name" value="Tetratricopeptide repeat domain"/>
    <property type="match status" value="1"/>
</dbReference>
<evidence type="ECO:0000256" key="2">
    <source>
        <dbReference type="ARBA" id="ARBA00008486"/>
    </source>
</evidence>
<dbReference type="GO" id="GO:0046677">
    <property type="term" value="P:response to antibiotic"/>
    <property type="evidence" value="ECO:0007669"/>
    <property type="project" value="UniProtKB-KW"/>
</dbReference>
<organism evidence="9 10">
    <name type="scientific">Campylobacter concisus</name>
    <dbReference type="NCBI Taxonomy" id="199"/>
    <lineage>
        <taxon>Bacteria</taxon>
        <taxon>Pseudomonadati</taxon>
        <taxon>Campylobacterota</taxon>
        <taxon>Epsilonproteobacteria</taxon>
        <taxon>Campylobacterales</taxon>
        <taxon>Campylobacteraceae</taxon>
        <taxon>Campylobacter</taxon>
    </lineage>
</organism>
<proteinExistence type="inferred from homology"/>
<dbReference type="InterPro" id="IPR040239">
    <property type="entry name" value="HcpB-like"/>
</dbReference>
<evidence type="ECO:0000256" key="3">
    <source>
        <dbReference type="ARBA" id="ARBA00012865"/>
    </source>
</evidence>
<evidence type="ECO:0000256" key="7">
    <source>
        <dbReference type="ARBA" id="ARBA00023157"/>
    </source>
</evidence>
<name>A0A7S9RDB7_9BACT</name>
<evidence type="ECO:0000313" key="9">
    <source>
        <dbReference type="EMBL" id="QPH89651.1"/>
    </source>
</evidence>
<sequence>MKDLFKIVVFVAFSLNFLYAKATILVDGYTKKLLFMNLKDGGTIYVDNEKRGVTSLKEPASILAENGKHEIKVCFPDGKSTTHKICGEQNVTLSNNEQINIKIKADKLTEMSPLEKNEAKCQYGVLGACIVLGMNYYSDKNAQKDYKKADELYQKACDGGNMSGCVDVGFAYMYGKGVEKDIKKAIDLFKKACEKGEMSGCVVLADEFEHGKVIKKDPIEAMRLYEKACNGGNMAGCVKLGIAYKHGTCGIKSVSEATKLFEKVCDSGYEWGCYYLNQLKSQRYN</sequence>